<evidence type="ECO:0000259" key="6">
    <source>
        <dbReference type="Pfam" id="PF14833"/>
    </source>
</evidence>
<protein>
    <recommendedName>
        <fullName evidence="9">3-hydroxyisobutyrate dehydrogenase</fullName>
    </recommendedName>
</protein>
<dbReference type="InterPro" id="IPR008927">
    <property type="entry name" value="6-PGluconate_DH-like_C_sf"/>
</dbReference>
<dbReference type="GO" id="GO:0050661">
    <property type="term" value="F:NADP binding"/>
    <property type="evidence" value="ECO:0007669"/>
    <property type="project" value="InterPro"/>
</dbReference>
<dbReference type="PANTHER" id="PTHR43580:SF8">
    <property type="entry name" value="6-PHOSPHOGLUCONATE DEHYDROGENASE NADP-BINDING DOMAIN-CONTAINING PROTEIN-RELATED"/>
    <property type="match status" value="1"/>
</dbReference>
<evidence type="ECO:0000256" key="3">
    <source>
        <dbReference type="ARBA" id="ARBA00023027"/>
    </source>
</evidence>
<evidence type="ECO:0000313" key="8">
    <source>
        <dbReference type="Proteomes" id="UP001211065"/>
    </source>
</evidence>
<keyword evidence="2" id="KW-0560">Oxidoreductase</keyword>
<dbReference type="InterPro" id="IPR015815">
    <property type="entry name" value="HIBADH-related"/>
</dbReference>
<reference evidence="7" key="1">
    <citation type="submission" date="2020-05" db="EMBL/GenBank/DDBJ databases">
        <title>Phylogenomic resolution of chytrid fungi.</title>
        <authorList>
            <person name="Stajich J.E."/>
            <person name="Amses K."/>
            <person name="Simmons R."/>
            <person name="Seto K."/>
            <person name="Myers J."/>
            <person name="Bonds A."/>
            <person name="Quandt C.A."/>
            <person name="Barry K."/>
            <person name="Liu P."/>
            <person name="Grigoriev I."/>
            <person name="Longcore J.E."/>
            <person name="James T.Y."/>
        </authorList>
    </citation>
    <scope>NUCLEOTIDE SEQUENCE</scope>
    <source>
        <strain evidence="7">JEL0476</strain>
    </source>
</reference>
<dbReference type="Proteomes" id="UP001211065">
    <property type="component" value="Unassembled WGS sequence"/>
</dbReference>
<organism evidence="7 8">
    <name type="scientific">Clydaea vesicula</name>
    <dbReference type="NCBI Taxonomy" id="447962"/>
    <lineage>
        <taxon>Eukaryota</taxon>
        <taxon>Fungi</taxon>
        <taxon>Fungi incertae sedis</taxon>
        <taxon>Chytridiomycota</taxon>
        <taxon>Chytridiomycota incertae sedis</taxon>
        <taxon>Chytridiomycetes</taxon>
        <taxon>Lobulomycetales</taxon>
        <taxon>Lobulomycetaceae</taxon>
        <taxon>Clydaea</taxon>
    </lineage>
</organism>
<name>A0AAD5Y1D6_9FUNG</name>
<evidence type="ECO:0000256" key="4">
    <source>
        <dbReference type="PIRSR" id="PIRSR000103-1"/>
    </source>
</evidence>
<evidence type="ECO:0008006" key="9">
    <source>
        <dbReference type="Google" id="ProtNLM"/>
    </source>
</evidence>
<dbReference type="PIRSF" id="PIRSF000103">
    <property type="entry name" value="HIBADH"/>
    <property type="match status" value="1"/>
</dbReference>
<keyword evidence="8" id="KW-1185">Reference proteome</keyword>
<dbReference type="AlphaFoldDB" id="A0AAD5Y1D6"/>
<dbReference type="PANTHER" id="PTHR43580">
    <property type="entry name" value="OXIDOREDUCTASE GLYR1-RELATED"/>
    <property type="match status" value="1"/>
</dbReference>
<keyword evidence="3" id="KW-0520">NAD</keyword>
<dbReference type="InterPro" id="IPR036291">
    <property type="entry name" value="NAD(P)-bd_dom_sf"/>
</dbReference>
<dbReference type="Gene3D" id="1.10.1040.10">
    <property type="entry name" value="N-(1-d-carboxylethyl)-l-norvaline Dehydrogenase, domain 2"/>
    <property type="match status" value="1"/>
</dbReference>
<dbReference type="GO" id="GO:0051287">
    <property type="term" value="F:NAD binding"/>
    <property type="evidence" value="ECO:0007669"/>
    <property type="project" value="InterPro"/>
</dbReference>
<dbReference type="InterPro" id="IPR006115">
    <property type="entry name" value="6PGDH_NADP-bd"/>
</dbReference>
<gene>
    <name evidence="7" type="ORF">HK099_002465</name>
</gene>
<feature type="active site" evidence="4">
    <location>
        <position position="173"/>
    </location>
</feature>
<dbReference type="Gene3D" id="3.40.50.720">
    <property type="entry name" value="NAD(P)-binding Rossmann-like Domain"/>
    <property type="match status" value="1"/>
</dbReference>
<sequence length="309" mass="33200">MGYPMAKNLILAGYNLAVFDVDLSRGQLLQSETVAKLGSVELFSSAKDIFSKQLNITTLITVLPNDKILKSVLIGNDNEGGILELLLPNSQHISCSTISPQTARELHQAHKKRNIGYVASPIFARPDGMAAGMASLVLSGDEEAVLRATEILKSTASVIKTFGNDPGAANVVKLCGNYLIGSAILSLWVAWGLGVSNGVDRVEAIKFYTSTFFDCAIYKGYGQRVSERDHKAGGFALELGLKDMTLVRDTAYLSNTPMPFLSVLVDRFLGEKAKGRSSLDWSAIGLGVSELSGVNVCKYVEACSRGEKI</sequence>
<dbReference type="SUPFAM" id="SSF51735">
    <property type="entry name" value="NAD(P)-binding Rossmann-fold domains"/>
    <property type="match status" value="1"/>
</dbReference>
<evidence type="ECO:0000259" key="5">
    <source>
        <dbReference type="Pfam" id="PF03446"/>
    </source>
</evidence>
<dbReference type="Pfam" id="PF14833">
    <property type="entry name" value="NAD_binding_11"/>
    <property type="match status" value="1"/>
</dbReference>
<dbReference type="InterPro" id="IPR013328">
    <property type="entry name" value="6PGD_dom2"/>
</dbReference>
<feature type="domain" description="6-phosphogluconate dehydrogenase NADP-binding" evidence="5">
    <location>
        <begin position="1"/>
        <end position="160"/>
    </location>
</feature>
<dbReference type="GO" id="GO:0016491">
    <property type="term" value="F:oxidoreductase activity"/>
    <property type="evidence" value="ECO:0007669"/>
    <property type="project" value="UniProtKB-KW"/>
</dbReference>
<dbReference type="Pfam" id="PF03446">
    <property type="entry name" value="NAD_binding_2"/>
    <property type="match status" value="1"/>
</dbReference>
<dbReference type="InterPro" id="IPR051265">
    <property type="entry name" value="HIBADH-related_NP60_sf"/>
</dbReference>
<evidence type="ECO:0000256" key="2">
    <source>
        <dbReference type="ARBA" id="ARBA00023002"/>
    </source>
</evidence>
<dbReference type="InterPro" id="IPR029154">
    <property type="entry name" value="HIBADH-like_NADP-bd"/>
</dbReference>
<evidence type="ECO:0000313" key="7">
    <source>
        <dbReference type="EMBL" id="KAJ3222315.1"/>
    </source>
</evidence>
<dbReference type="SUPFAM" id="SSF48179">
    <property type="entry name" value="6-phosphogluconate dehydrogenase C-terminal domain-like"/>
    <property type="match status" value="1"/>
</dbReference>
<comment type="similarity">
    <text evidence="1">Belongs to the HIBADH-related family. NP60 subfamily.</text>
</comment>
<dbReference type="EMBL" id="JADGJW010000181">
    <property type="protein sequence ID" value="KAJ3222315.1"/>
    <property type="molecule type" value="Genomic_DNA"/>
</dbReference>
<feature type="domain" description="3-hydroxyisobutyrate dehydrogenase-like NAD-binding" evidence="6">
    <location>
        <begin position="167"/>
        <end position="284"/>
    </location>
</feature>
<proteinExistence type="inferred from homology"/>
<evidence type="ECO:0000256" key="1">
    <source>
        <dbReference type="ARBA" id="ARBA00007598"/>
    </source>
</evidence>
<accession>A0AAD5Y1D6</accession>
<comment type="caution">
    <text evidence="7">The sequence shown here is derived from an EMBL/GenBank/DDBJ whole genome shotgun (WGS) entry which is preliminary data.</text>
</comment>